<dbReference type="Gene3D" id="3.30.70.100">
    <property type="match status" value="1"/>
</dbReference>
<dbReference type="InterPro" id="IPR006685">
    <property type="entry name" value="MscS_channel_2nd"/>
</dbReference>
<feature type="transmembrane region" description="Helical" evidence="7">
    <location>
        <begin position="58"/>
        <end position="80"/>
    </location>
</feature>
<evidence type="ECO:0000313" key="10">
    <source>
        <dbReference type="EMBL" id="ERJ11176.1"/>
    </source>
</evidence>
<dbReference type="SUPFAM" id="SSF50182">
    <property type="entry name" value="Sm-like ribonucleoproteins"/>
    <property type="match status" value="1"/>
</dbReference>
<dbReference type="EMBL" id="AFNU02000014">
    <property type="protein sequence ID" value="ERJ11176.1"/>
    <property type="molecule type" value="Genomic_DNA"/>
</dbReference>
<reference evidence="10 11" key="1">
    <citation type="journal article" date="2011" name="J. Bacteriol.">
        <title>Genome sequence of Haloplasma contractile, an unusual contractile bacterium from a deep-sea anoxic brine lake.</title>
        <authorList>
            <person name="Antunes A."/>
            <person name="Alam I."/>
            <person name="El Dorry H."/>
            <person name="Siam R."/>
            <person name="Robertson A."/>
            <person name="Bajic V.B."/>
            <person name="Stingl U."/>
        </authorList>
    </citation>
    <scope>NUCLEOTIDE SEQUENCE [LARGE SCALE GENOMIC DNA]</scope>
    <source>
        <strain evidence="10 11">SSD-17B</strain>
    </source>
</reference>
<evidence type="ECO:0000256" key="1">
    <source>
        <dbReference type="ARBA" id="ARBA00004651"/>
    </source>
</evidence>
<feature type="transmembrane region" description="Helical" evidence="7">
    <location>
        <begin position="20"/>
        <end position="38"/>
    </location>
</feature>
<dbReference type="InterPro" id="IPR008910">
    <property type="entry name" value="MSC_TM_helix"/>
</dbReference>
<evidence type="ECO:0000259" key="9">
    <source>
        <dbReference type="Pfam" id="PF21082"/>
    </source>
</evidence>
<keyword evidence="6 7" id="KW-0472">Membrane</keyword>
<dbReference type="STRING" id="1033810.HLPCO_002745"/>
<dbReference type="AlphaFoldDB" id="U2E8F5"/>
<keyword evidence="4 7" id="KW-0812">Transmembrane</keyword>
<dbReference type="Gene3D" id="2.30.30.60">
    <property type="match status" value="1"/>
</dbReference>
<name>U2E8F5_9MOLU</name>
<dbReference type="RefSeq" id="WP_008824637.1">
    <property type="nucleotide sequence ID" value="NZ_AFNU02000014.1"/>
</dbReference>
<reference evidence="10 11" key="2">
    <citation type="journal article" date="2013" name="PLoS ONE">
        <title>INDIGO - INtegrated Data Warehouse of MIcrobial GenOmes with Examples from the Red Sea Extremophiles.</title>
        <authorList>
            <person name="Alam I."/>
            <person name="Antunes A."/>
            <person name="Kamau A.A."/>
            <person name="Ba Alawi W."/>
            <person name="Kalkatawi M."/>
            <person name="Stingl U."/>
            <person name="Bajic V.B."/>
        </authorList>
    </citation>
    <scope>NUCLEOTIDE SEQUENCE [LARGE SCALE GENOMIC DNA]</scope>
    <source>
        <strain evidence="10 11">SSD-17B</strain>
    </source>
</reference>
<gene>
    <name evidence="10" type="primary">mscS</name>
    <name evidence="10" type="ORF">HLPCO_002745</name>
</gene>
<dbReference type="GO" id="GO:0008381">
    <property type="term" value="F:mechanosensitive monoatomic ion channel activity"/>
    <property type="evidence" value="ECO:0007669"/>
    <property type="project" value="InterPro"/>
</dbReference>
<comment type="subcellular location">
    <subcellularLocation>
        <location evidence="1">Cell membrane</location>
        <topology evidence="1">Multi-pass membrane protein</topology>
    </subcellularLocation>
</comment>
<sequence length="270" mass="30621">MGDFIDVEQLYDLAMTYSVKLLQALLLLIIGLIIIKRLTSFLRKRFERRKLDPSVRSFLLPGISLSLKILLGISIATMLGAEMTSFVAIIGSIGFAVGLALQGSLANFAGGLLILVLKPYKVGDYIETKDHSGTVNEIQIFYTTLDTPDNKRVIIPNKELSNSSLINYSINKTRRVDFKFGISYDDDIKLVKDILNNIVSSHSLIIQEPEPKIVIGEHGDNAIIFYVRVWCKREDYWTIFYELQERVKLDFDQNNINIPYPQMDVHVSNS</sequence>
<dbReference type="GO" id="GO:0005886">
    <property type="term" value="C:plasma membrane"/>
    <property type="evidence" value="ECO:0007669"/>
    <property type="project" value="UniProtKB-SubCell"/>
</dbReference>
<protein>
    <submittedName>
        <fullName evidence="10">Small conductance mechanosensitive ion channel protein MscS</fullName>
    </submittedName>
</protein>
<dbReference type="InterPro" id="IPR023408">
    <property type="entry name" value="MscS_beta-dom_sf"/>
</dbReference>
<dbReference type="InterPro" id="IPR049278">
    <property type="entry name" value="MS_channel_C"/>
</dbReference>
<feature type="transmembrane region" description="Helical" evidence="7">
    <location>
        <begin position="86"/>
        <end position="117"/>
    </location>
</feature>
<dbReference type="PANTHER" id="PTHR30221">
    <property type="entry name" value="SMALL-CONDUCTANCE MECHANOSENSITIVE CHANNEL"/>
    <property type="match status" value="1"/>
</dbReference>
<dbReference type="SUPFAM" id="SSF82861">
    <property type="entry name" value="Mechanosensitive channel protein MscS (YggB), transmembrane region"/>
    <property type="match status" value="1"/>
</dbReference>
<dbReference type="eggNOG" id="COG0668">
    <property type="taxonomic scope" value="Bacteria"/>
</dbReference>
<dbReference type="InterPro" id="IPR045275">
    <property type="entry name" value="MscS_archaea/bacteria_type"/>
</dbReference>
<dbReference type="Proteomes" id="UP000005707">
    <property type="component" value="Unassembled WGS sequence"/>
</dbReference>
<dbReference type="Pfam" id="PF00924">
    <property type="entry name" value="MS_channel_2nd"/>
    <property type="match status" value="1"/>
</dbReference>
<dbReference type="Gene3D" id="1.10.287.1260">
    <property type="match status" value="1"/>
</dbReference>
<proteinExistence type="inferred from homology"/>
<dbReference type="Pfam" id="PF05552">
    <property type="entry name" value="MS_channel_1st_1"/>
    <property type="match status" value="1"/>
</dbReference>
<dbReference type="Pfam" id="PF21082">
    <property type="entry name" value="MS_channel_3rd"/>
    <property type="match status" value="1"/>
</dbReference>
<dbReference type="InParanoid" id="U2E8F5"/>
<evidence type="ECO:0000259" key="8">
    <source>
        <dbReference type="Pfam" id="PF00924"/>
    </source>
</evidence>
<accession>U2E8F5</accession>
<dbReference type="InterPro" id="IPR011014">
    <property type="entry name" value="MscS_channel_TM-2"/>
</dbReference>
<dbReference type="PANTHER" id="PTHR30221:SF1">
    <property type="entry name" value="SMALL-CONDUCTANCE MECHANOSENSITIVE CHANNEL"/>
    <property type="match status" value="1"/>
</dbReference>
<comment type="similarity">
    <text evidence="2">Belongs to the MscS (TC 1.A.23) family.</text>
</comment>
<keyword evidence="3" id="KW-1003">Cell membrane</keyword>
<feature type="domain" description="Mechanosensitive ion channel MscS C-terminal" evidence="9">
    <location>
        <begin position="176"/>
        <end position="258"/>
    </location>
</feature>
<dbReference type="InterPro" id="IPR006686">
    <property type="entry name" value="MscS_channel_CS"/>
</dbReference>
<evidence type="ECO:0000256" key="3">
    <source>
        <dbReference type="ARBA" id="ARBA00022475"/>
    </source>
</evidence>
<keyword evidence="5 7" id="KW-1133">Transmembrane helix</keyword>
<dbReference type="InterPro" id="IPR011066">
    <property type="entry name" value="MscS_channel_C_sf"/>
</dbReference>
<feature type="domain" description="Mechanosensitive ion channel MscS" evidence="8">
    <location>
        <begin position="104"/>
        <end position="169"/>
    </location>
</feature>
<evidence type="ECO:0000313" key="11">
    <source>
        <dbReference type="Proteomes" id="UP000005707"/>
    </source>
</evidence>
<dbReference type="SUPFAM" id="SSF82689">
    <property type="entry name" value="Mechanosensitive channel protein MscS (YggB), C-terminal domain"/>
    <property type="match status" value="1"/>
</dbReference>
<dbReference type="PROSITE" id="PS01246">
    <property type="entry name" value="UPF0003"/>
    <property type="match status" value="1"/>
</dbReference>
<dbReference type="FunCoup" id="U2E8F5">
    <property type="interactions" value="133"/>
</dbReference>
<keyword evidence="11" id="KW-1185">Reference proteome</keyword>
<organism evidence="10 11">
    <name type="scientific">Haloplasma contractile SSD-17B</name>
    <dbReference type="NCBI Taxonomy" id="1033810"/>
    <lineage>
        <taxon>Bacteria</taxon>
        <taxon>Bacillati</taxon>
        <taxon>Mycoplasmatota</taxon>
        <taxon>Mollicutes</taxon>
        <taxon>Haloplasmatales</taxon>
        <taxon>Haloplasmataceae</taxon>
        <taxon>Haloplasma</taxon>
    </lineage>
</organism>
<evidence type="ECO:0000256" key="5">
    <source>
        <dbReference type="ARBA" id="ARBA00022989"/>
    </source>
</evidence>
<dbReference type="InterPro" id="IPR010920">
    <property type="entry name" value="LSM_dom_sf"/>
</dbReference>
<evidence type="ECO:0000256" key="4">
    <source>
        <dbReference type="ARBA" id="ARBA00022692"/>
    </source>
</evidence>
<evidence type="ECO:0000256" key="7">
    <source>
        <dbReference type="SAM" id="Phobius"/>
    </source>
</evidence>
<evidence type="ECO:0000256" key="6">
    <source>
        <dbReference type="ARBA" id="ARBA00023136"/>
    </source>
</evidence>
<comment type="caution">
    <text evidence="10">The sequence shown here is derived from an EMBL/GenBank/DDBJ whole genome shotgun (WGS) entry which is preliminary data.</text>
</comment>
<evidence type="ECO:0000256" key="2">
    <source>
        <dbReference type="ARBA" id="ARBA00008017"/>
    </source>
</evidence>